<keyword evidence="5 7" id="KW-1133">Transmembrane helix</keyword>
<dbReference type="GO" id="GO:0051453">
    <property type="term" value="P:regulation of intracellular pH"/>
    <property type="evidence" value="ECO:0007669"/>
    <property type="project" value="TreeGrafter"/>
</dbReference>
<accession>A0A2A2LYU6</accession>
<feature type="transmembrane region" description="Helical" evidence="7">
    <location>
        <begin position="133"/>
        <end position="155"/>
    </location>
</feature>
<keyword evidence="9" id="KW-1185">Reference proteome</keyword>
<sequence>MLSAAQDILNKDEDEHDGLMKSVTRNQTVSPGSDECIADPSYRHCHPETVGLVLLANILPMMVVKASFPPFIHRIPYSVRHILICVLTAVSLLTTAFATSKTVALIGVCFASFSCGLGEMSFLGLASYYQKEVIPFWSSGTGMAGVGGAAIYAILTDAKILHLSPTTAMLLMLIVPFLFFITYFRLLLIPVSIPKASFKRPKSWMDLTRSRSTIRPEILKSGDDAKAATGEAASTSSGDIIECNKIGKTALTKILLKYMLPLFVVYVAQYFINQGVIELNIYDCAHSFRMGPNSQYMWYQVLYQIGVFIAASTISAAQLSFVGIYLLPAIQTSLAIVFTVNSMYTFIPYFWVAALIVFIEGLVGGSTYGNVFSHIHRNVDPSVREFVLTTVSMADAVGILAAAIAAFPLHNKICQMPVHRVV</sequence>
<organism evidence="8 9">
    <name type="scientific">Diploscapter pachys</name>
    <dbReference type="NCBI Taxonomy" id="2018661"/>
    <lineage>
        <taxon>Eukaryota</taxon>
        <taxon>Metazoa</taxon>
        <taxon>Ecdysozoa</taxon>
        <taxon>Nematoda</taxon>
        <taxon>Chromadorea</taxon>
        <taxon>Rhabditida</taxon>
        <taxon>Rhabditina</taxon>
        <taxon>Rhabditomorpha</taxon>
        <taxon>Rhabditoidea</taxon>
        <taxon>Rhabditidae</taxon>
        <taxon>Diploscapter</taxon>
    </lineage>
</organism>
<evidence type="ECO:0000256" key="7">
    <source>
        <dbReference type="RuleBase" id="RU361113"/>
    </source>
</evidence>
<evidence type="ECO:0000256" key="2">
    <source>
        <dbReference type="ARBA" id="ARBA00007467"/>
    </source>
</evidence>
<evidence type="ECO:0000256" key="6">
    <source>
        <dbReference type="ARBA" id="ARBA00023136"/>
    </source>
</evidence>
<protein>
    <recommendedName>
        <fullName evidence="7">Battenin</fullName>
    </recommendedName>
</protein>
<evidence type="ECO:0000256" key="3">
    <source>
        <dbReference type="ARBA" id="ARBA00022448"/>
    </source>
</evidence>
<name>A0A2A2LYU6_9BILA</name>
<dbReference type="OrthoDB" id="5965864at2759"/>
<comment type="similarity">
    <text evidence="2 7">Belongs to the battenin family.</text>
</comment>
<dbReference type="EMBL" id="LIAE01006324">
    <property type="protein sequence ID" value="PAV91318.1"/>
    <property type="molecule type" value="Genomic_DNA"/>
</dbReference>
<reference evidence="8 9" key="1">
    <citation type="journal article" date="2017" name="Curr. Biol.">
        <title>Genome architecture and evolution of a unichromosomal asexual nematode.</title>
        <authorList>
            <person name="Fradin H."/>
            <person name="Zegar C."/>
            <person name="Gutwein M."/>
            <person name="Lucas J."/>
            <person name="Kovtun M."/>
            <person name="Corcoran D."/>
            <person name="Baugh L.R."/>
            <person name="Kiontke K."/>
            <person name="Gunsalus K."/>
            <person name="Fitch D.H."/>
            <person name="Piano F."/>
        </authorList>
    </citation>
    <scope>NUCLEOTIDE SEQUENCE [LARGE SCALE GENOMIC DNA]</scope>
    <source>
        <strain evidence="8">PF1309</strain>
    </source>
</reference>
<feature type="transmembrane region" description="Helical" evidence="7">
    <location>
        <begin position="301"/>
        <end position="327"/>
    </location>
</feature>
<dbReference type="SUPFAM" id="SSF103473">
    <property type="entry name" value="MFS general substrate transporter"/>
    <property type="match status" value="1"/>
</dbReference>
<dbReference type="InterPro" id="IPR018460">
    <property type="entry name" value="Battenin_disease_Cln3_subgr"/>
</dbReference>
<dbReference type="Pfam" id="PF02487">
    <property type="entry name" value="CLN3"/>
    <property type="match status" value="1"/>
</dbReference>
<feature type="transmembrane region" description="Helical" evidence="7">
    <location>
        <begin position="254"/>
        <end position="272"/>
    </location>
</feature>
<feature type="transmembrane region" description="Helical" evidence="7">
    <location>
        <begin position="104"/>
        <end position="126"/>
    </location>
</feature>
<keyword evidence="4 7" id="KW-0812">Transmembrane</keyword>
<keyword evidence="6 7" id="KW-0472">Membrane</keyword>
<dbReference type="AlphaFoldDB" id="A0A2A2LYU6"/>
<evidence type="ECO:0000313" key="9">
    <source>
        <dbReference type="Proteomes" id="UP000218231"/>
    </source>
</evidence>
<evidence type="ECO:0000256" key="4">
    <source>
        <dbReference type="ARBA" id="ARBA00022692"/>
    </source>
</evidence>
<keyword evidence="3" id="KW-0813">Transport</keyword>
<evidence type="ECO:0000256" key="1">
    <source>
        <dbReference type="ARBA" id="ARBA00004127"/>
    </source>
</evidence>
<feature type="transmembrane region" description="Helical" evidence="7">
    <location>
        <begin position="386"/>
        <end position="407"/>
    </location>
</feature>
<evidence type="ECO:0000256" key="5">
    <source>
        <dbReference type="ARBA" id="ARBA00022989"/>
    </source>
</evidence>
<proteinExistence type="inferred from homology"/>
<keyword evidence="7" id="KW-0458">Lysosome</keyword>
<dbReference type="GO" id="GO:0007040">
    <property type="term" value="P:lysosome organization"/>
    <property type="evidence" value="ECO:0007669"/>
    <property type="project" value="TreeGrafter"/>
</dbReference>
<dbReference type="InterPro" id="IPR003492">
    <property type="entry name" value="Battenin_disease_Cln3"/>
</dbReference>
<dbReference type="GO" id="GO:0012505">
    <property type="term" value="C:endomembrane system"/>
    <property type="evidence" value="ECO:0007669"/>
    <property type="project" value="UniProtKB-SubCell"/>
</dbReference>
<comment type="subcellular location">
    <subcellularLocation>
        <location evidence="1">Endomembrane system</location>
        <topology evidence="1">Multi-pass membrane protein</topology>
    </subcellularLocation>
    <subcellularLocation>
        <location evidence="7">Lysosome membrane</location>
        <topology evidence="7">Multi-pass membrane protein</topology>
    </subcellularLocation>
</comment>
<dbReference type="Proteomes" id="UP000218231">
    <property type="component" value="Unassembled WGS sequence"/>
</dbReference>
<dbReference type="PRINTS" id="PR01315">
    <property type="entry name" value="BATTENIN"/>
</dbReference>
<dbReference type="PANTHER" id="PTHR10981">
    <property type="entry name" value="BATTENIN"/>
    <property type="match status" value="1"/>
</dbReference>
<dbReference type="PANTHER" id="PTHR10981:SF0">
    <property type="entry name" value="BATTENIN"/>
    <property type="match status" value="1"/>
</dbReference>
<gene>
    <name evidence="8" type="ORF">WR25_21904</name>
</gene>
<feature type="transmembrane region" description="Helical" evidence="7">
    <location>
        <begin position="49"/>
        <end position="68"/>
    </location>
</feature>
<evidence type="ECO:0000313" key="8">
    <source>
        <dbReference type="EMBL" id="PAV91318.1"/>
    </source>
</evidence>
<dbReference type="InterPro" id="IPR036259">
    <property type="entry name" value="MFS_trans_sf"/>
</dbReference>
<dbReference type="Gene3D" id="1.20.1250.20">
    <property type="entry name" value="MFS general substrate transporter like domains"/>
    <property type="match status" value="1"/>
</dbReference>
<feature type="transmembrane region" description="Helical" evidence="7">
    <location>
        <begin position="167"/>
        <end position="193"/>
    </location>
</feature>
<dbReference type="PIRSF" id="PIRSF015974">
    <property type="entry name" value="CLN3_BTN1"/>
    <property type="match status" value="1"/>
</dbReference>
<dbReference type="GO" id="GO:0005765">
    <property type="term" value="C:lysosomal membrane"/>
    <property type="evidence" value="ECO:0007669"/>
    <property type="project" value="UniProtKB-SubCell"/>
</dbReference>
<comment type="caution">
    <text evidence="8">The sequence shown here is derived from an EMBL/GenBank/DDBJ whole genome shotgun (WGS) entry which is preliminary data.</text>
</comment>
<feature type="transmembrane region" description="Helical" evidence="7">
    <location>
        <begin position="80"/>
        <end position="98"/>
    </location>
</feature>